<keyword evidence="3" id="KW-0808">Transferase</keyword>
<evidence type="ECO:0000313" key="6">
    <source>
        <dbReference type="Proteomes" id="UP000321947"/>
    </source>
</evidence>
<feature type="chain" id="PRO_5042722324" evidence="2">
    <location>
        <begin position="22"/>
        <end position="237"/>
    </location>
</feature>
<dbReference type="PANTHER" id="PTHR11439:SF463">
    <property type="entry name" value="REVERSE TRANSCRIPTASE TY1_COPIA-TYPE DOMAIN-CONTAINING PROTEIN"/>
    <property type="match status" value="1"/>
</dbReference>
<proteinExistence type="predicted"/>
<dbReference type="AlphaFoldDB" id="A0A5A7V6T8"/>
<evidence type="ECO:0000256" key="2">
    <source>
        <dbReference type="SAM" id="SignalP"/>
    </source>
</evidence>
<keyword evidence="4" id="KW-0675">Receptor</keyword>
<dbReference type="STRING" id="1194695.A0A5A7V6T8"/>
<name>A0A5A7V6T8_CUCMM</name>
<accession>A0A5A7V6T8</accession>
<dbReference type="OrthoDB" id="1108410at2759"/>
<gene>
    <name evidence="4" type="ORF">E5676_scaffold332G001470</name>
    <name evidence="3" type="ORF">E6C27_scaffold41G00060</name>
</gene>
<evidence type="ECO:0000313" key="5">
    <source>
        <dbReference type="Proteomes" id="UP000321393"/>
    </source>
</evidence>
<evidence type="ECO:0000313" key="3">
    <source>
        <dbReference type="EMBL" id="KAA0061451.1"/>
    </source>
</evidence>
<evidence type="ECO:0000256" key="1">
    <source>
        <dbReference type="SAM" id="MobiDB-lite"/>
    </source>
</evidence>
<dbReference type="Proteomes" id="UP000321393">
    <property type="component" value="Unassembled WGS sequence"/>
</dbReference>
<feature type="compositionally biased region" description="Low complexity" evidence="1">
    <location>
        <begin position="74"/>
        <end position="83"/>
    </location>
</feature>
<dbReference type="Proteomes" id="UP000321947">
    <property type="component" value="Unassembled WGS sequence"/>
</dbReference>
<dbReference type="PANTHER" id="PTHR11439">
    <property type="entry name" value="GAG-POL-RELATED RETROTRANSPOSON"/>
    <property type="match status" value="1"/>
</dbReference>
<keyword evidence="3" id="KW-0418">Kinase</keyword>
<dbReference type="EMBL" id="SSTD01011064">
    <property type="protein sequence ID" value="TYK10828.1"/>
    <property type="molecule type" value="Genomic_DNA"/>
</dbReference>
<comment type="caution">
    <text evidence="3">The sequence shown here is derived from an EMBL/GenBank/DDBJ whole genome shotgun (WGS) entry which is preliminary data.</text>
</comment>
<protein>
    <submittedName>
        <fullName evidence="3">Cysteine-rich RLK (RECEPTOR-like protein kinase) 8</fullName>
    </submittedName>
</protein>
<evidence type="ECO:0000313" key="4">
    <source>
        <dbReference type="EMBL" id="TYK10828.1"/>
    </source>
</evidence>
<keyword evidence="2" id="KW-0732">Signal</keyword>
<feature type="signal peptide" evidence="2">
    <location>
        <begin position="1"/>
        <end position="21"/>
    </location>
</feature>
<reference evidence="5 6" key="1">
    <citation type="submission" date="2019-08" db="EMBL/GenBank/DDBJ databases">
        <title>Draft genome sequences of two oriental melons (Cucumis melo L. var makuwa).</title>
        <authorList>
            <person name="Kwon S.-Y."/>
        </authorList>
    </citation>
    <scope>NUCLEOTIDE SEQUENCE [LARGE SCALE GENOMIC DNA]</scope>
    <source>
        <strain evidence="6">cv. Chang Bougi</strain>
        <strain evidence="5">cv. SW 3</strain>
        <tissue evidence="3">Leaf</tissue>
    </source>
</reference>
<feature type="region of interest" description="Disordered" evidence="1">
    <location>
        <begin position="74"/>
        <end position="97"/>
    </location>
</feature>
<dbReference type="CDD" id="cd09272">
    <property type="entry name" value="RNase_HI_RT_Ty1"/>
    <property type="match status" value="1"/>
</dbReference>
<sequence>MRTSSWFSSVGFAFSAGPCICQPLSSPDQGENDDLFIYEITSLASSFLPPSSVSLPSSPPVHCIYSRCPPQQPSESCPSSPLTSSPPDPTSSDNLPIARRKGKCTCTYPISSFVSAMIEKMTALNENGPWDLVLRQTGKKEIGSKWVFAIKGISSHKTFLQGRFHTKDLGQLKYFLGIEVMRSKKVVDWAGSREDRRSTSKYYVFVGGNLLSWKSKKHNVVSRSSVESKYRAMTQFV</sequence>
<dbReference type="GO" id="GO:0016301">
    <property type="term" value="F:kinase activity"/>
    <property type="evidence" value="ECO:0007669"/>
    <property type="project" value="UniProtKB-KW"/>
</dbReference>
<organism evidence="3 5">
    <name type="scientific">Cucumis melo var. makuwa</name>
    <name type="common">Oriental melon</name>
    <dbReference type="NCBI Taxonomy" id="1194695"/>
    <lineage>
        <taxon>Eukaryota</taxon>
        <taxon>Viridiplantae</taxon>
        <taxon>Streptophyta</taxon>
        <taxon>Embryophyta</taxon>
        <taxon>Tracheophyta</taxon>
        <taxon>Spermatophyta</taxon>
        <taxon>Magnoliopsida</taxon>
        <taxon>eudicotyledons</taxon>
        <taxon>Gunneridae</taxon>
        <taxon>Pentapetalae</taxon>
        <taxon>rosids</taxon>
        <taxon>fabids</taxon>
        <taxon>Cucurbitales</taxon>
        <taxon>Cucurbitaceae</taxon>
        <taxon>Benincaseae</taxon>
        <taxon>Cucumis</taxon>
    </lineage>
</organism>
<dbReference type="EMBL" id="SSTE01004780">
    <property type="protein sequence ID" value="KAA0061451.1"/>
    <property type="molecule type" value="Genomic_DNA"/>
</dbReference>